<sequence length="180" mass="18924">MSDDARFEWFADVMGVRAEDLVLELGPGPGASLVRVAARLRGGRIVGVDRSATAVERARARCAAEIEDGRVRVISGAVGEASAGELLGQLEGGERFDLVFAVNVNLFWTGPAVAAWAMVRECLAPGGRFWLCYGYGSPEGETTSPKPDTAALEKRAAAAGFECRVHASGDLLAAELGSRS</sequence>
<dbReference type="Proteomes" id="UP000658127">
    <property type="component" value="Unassembled WGS sequence"/>
</dbReference>
<evidence type="ECO:0000259" key="1">
    <source>
        <dbReference type="Pfam" id="PF13649"/>
    </source>
</evidence>
<dbReference type="SUPFAM" id="SSF53335">
    <property type="entry name" value="S-adenosyl-L-methionine-dependent methyltransferases"/>
    <property type="match status" value="1"/>
</dbReference>
<dbReference type="RefSeq" id="WP_189030167.1">
    <property type="nucleotide sequence ID" value="NZ_BMNE01000004.1"/>
</dbReference>
<evidence type="ECO:0000313" key="3">
    <source>
        <dbReference type="Proteomes" id="UP000658127"/>
    </source>
</evidence>
<dbReference type="InterPro" id="IPR041698">
    <property type="entry name" value="Methyltransf_25"/>
</dbReference>
<dbReference type="CDD" id="cd02440">
    <property type="entry name" value="AdoMet_MTases"/>
    <property type="match status" value="1"/>
</dbReference>
<feature type="domain" description="Methyltransferase" evidence="1">
    <location>
        <begin position="22"/>
        <end position="127"/>
    </location>
</feature>
<reference evidence="3" key="1">
    <citation type="journal article" date="2019" name="Int. J. Syst. Evol. Microbiol.">
        <title>The Global Catalogue of Microorganisms (GCM) 10K type strain sequencing project: providing services to taxonomists for standard genome sequencing and annotation.</title>
        <authorList>
            <consortium name="The Broad Institute Genomics Platform"/>
            <consortium name="The Broad Institute Genome Sequencing Center for Infectious Disease"/>
            <person name="Wu L."/>
            <person name="Ma J."/>
        </authorList>
    </citation>
    <scope>NUCLEOTIDE SEQUENCE [LARGE SCALE GENOMIC DNA]</scope>
    <source>
        <strain evidence="3">CGMCC 4.7329</strain>
    </source>
</reference>
<organism evidence="2 3">
    <name type="scientific">Nocardia rhizosphaerihabitans</name>
    <dbReference type="NCBI Taxonomy" id="1691570"/>
    <lineage>
        <taxon>Bacteria</taxon>
        <taxon>Bacillati</taxon>
        <taxon>Actinomycetota</taxon>
        <taxon>Actinomycetes</taxon>
        <taxon>Mycobacteriales</taxon>
        <taxon>Nocardiaceae</taxon>
        <taxon>Nocardia</taxon>
    </lineage>
</organism>
<dbReference type="EMBL" id="BMNE01000004">
    <property type="protein sequence ID" value="GGN84859.1"/>
    <property type="molecule type" value="Genomic_DNA"/>
</dbReference>
<keyword evidence="3" id="KW-1185">Reference proteome</keyword>
<name>A0ABQ2KIX5_9NOCA</name>
<protein>
    <recommendedName>
        <fullName evidence="1">Methyltransferase domain-containing protein</fullName>
    </recommendedName>
</protein>
<dbReference type="InterPro" id="IPR029063">
    <property type="entry name" value="SAM-dependent_MTases_sf"/>
</dbReference>
<accession>A0ABQ2KIX5</accession>
<dbReference type="Pfam" id="PF13649">
    <property type="entry name" value="Methyltransf_25"/>
    <property type="match status" value="1"/>
</dbReference>
<proteinExistence type="predicted"/>
<gene>
    <name evidence="2" type="ORF">GCM10011610_38610</name>
</gene>
<dbReference type="Gene3D" id="3.40.50.150">
    <property type="entry name" value="Vaccinia Virus protein VP39"/>
    <property type="match status" value="1"/>
</dbReference>
<comment type="caution">
    <text evidence="2">The sequence shown here is derived from an EMBL/GenBank/DDBJ whole genome shotgun (WGS) entry which is preliminary data.</text>
</comment>
<evidence type="ECO:0000313" key="2">
    <source>
        <dbReference type="EMBL" id="GGN84859.1"/>
    </source>
</evidence>